<feature type="domain" description="UspA" evidence="7">
    <location>
        <begin position="255"/>
        <end position="390"/>
    </location>
</feature>
<keyword evidence="3 6" id="KW-0812">Transmembrane</keyword>
<dbReference type="EMBL" id="FNCY01000017">
    <property type="protein sequence ID" value="SDI36543.1"/>
    <property type="molecule type" value="Genomic_DNA"/>
</dbReference>
<evidence type="ECO:0000256" key="5">
    <source>
        <dbReference type="ARBA" id="ARBA00023136"/>
    </source>
</evidence>
<dbReference type="GO" id="GO:0016020">
    <property type="term" value="C:membrane"/>
    <property type="evidence" value="ECO:0007669"/>
    <property type="project" value="UniProtKB-SubCell"/>
</dbReference>
<evidence type="ECO:0000259" key="7">
    <source>
        <dbReference type="Pfam" id="PF00582"/>
    </source>
</evidence>
<feature type="transmembrane region" description="Helical" evidence="6">
    <location>
        <begin position="73"/>
        <end position="90"/>
    </location>
</feature>
<dbReference type="Pfam" id="PF00582">
    <property type="entry name" value="Usp"/>
    <property type="match status" value="1"/>
</dbReference>
<keyword evidence="4 6" id="KW-1133">Transmembrane helix</keyword>
<dbReference type="Gene3D" id="3.40.50.620">
    <property type="entry name" value="HUPs"/>
    <property type="match status" value="1"/>
</dbReference>
<proteinExistence type="inferred from homology"/>
<organism evidence="8 9">
    <name type="scientific">Propionivibrio dicarboxylicus</name>
    <dbReference type="NCBI Taxonomy" id="83767"/>
    <lineage>
        <taxon>Bacteria</taxon>
        <taxon>Pseudomonadati</taxon>
        <taxon>Pseudomonadota</taxon>
        <taxon>Betaproteobacteria</taxon>
        <taxon>Rhodocyclales</taxon>
        <taxon>Rhodocyclaceae</taxon>
        <taxon>Propionivibrio</taxon>
    </lineage>
</organism>
<evidence type="ECO:0000256" key="1">
    <source>
        <dbReference type="ARBA" id="ARBA00004141"/>
    </source>
</evidence>
<evidence type="ECO:0000256" key="6">
    <source>
        <dbReference type="SAM" id="Phobius"/>
    </source>
</evidence>
<evidence type="ECO:0000256" key="4">
    <source>
        <dbReference type="ARBA" id="ARBA00022989"/>
    </source>
</evidence>
<comment type="subcellular location">
    <subcellularLocation>
        <location evidence="1">Membrane</location>
        <topology evidence="1">Multi-pass membrane protein</topology>
    </subcellularLocation>
</comment>
<reference evidence="8 9" key="1">
    <citation type="submission" date="2016-10" db="EMBL/GenBank/DDBJ databases">
        <authorList>
            <person name="de Groot N.N."/>
        </authorList>
    </citation>
    <scope>NUCLEOTIDE SEQUENCE [LARGE SCALE GENOMIC DNA]</scope>
    <source>
        <strain evidence="8 9">DSM 5885</strain>
    </source>
</reference>
<evidence type="ECO:0000256" key="2">
    <source>
        <dbReference type="ARBA" id="ARBA00007511"/>
    </source>
</evidence>
<dbReference type="SUPFAM" id="SSF52402">
    <property type="entry name" value="Adenine nucleotide alpha hydrolases-like"/>
    <property type="match status" value="1"/>
</dbReference>
<dbReference type="AlphaFoldDB" id="A0A1G8JZI1"/>
<feature type="transmembrane region" description="Helical" evidence="6">
    <location>
        <begin position="6"/>
        <end position="33"/>
    </location>
</feature>
<dbReference type="CDD" id="cd00293">
    <property type="entry name" value="USP-like"/>
    <property type="match status" value="1"/>
</dbReference>
<dbReference type="OrthoDB" id="5295733at2"/>
<dbReference type="InterPro" id="IPR022301">
    <property type="entry name" value="Integral_membrane_YjbE"/>
</dbReference>
<feature type="transmembrane region" description="Helical" evidence="6">
    <location>
        <begin position="168"/>
        <end position="186"/>
    </location>
</feature>
<accession>A0A1G8JZI1</accession>
<dbReference type="RefSeq" id="WP_091939158.1">
    <property type="nucleotide sequence ID" value="NZ_FNCY01000017.1"/>
</dbReference>
<comment type="similarity">
    <text evidence="2">Belongs to the TerC family.</text>
</comment>
<keyword evidence="9" id="KW-1185">Reference proteome</keyword>
<feature type="transmembrane region" description="Helical" evidence="6">
    <location>
        <begin position="198"/>
        <end position="219"/>
    </location>
</feature>
<dbReference type="PANTHER" id="PTHR30238">
    <property type="entry name" value="MEMBRANE BOUND PREDICTED REDOX MODULATOR"/>
    <property type="match status" value="1"/>
</dbReference>
<gene>
    <name evidence="8" type="ORF">SAMN05660652_03302</name>
</gene>
<dbReference type="InterPro" id="IPR006016">
    <property type="entry name" value="UspA"/>
</dbReference>
<dbReference type="InterPro" id="IPR014729">
    <property type="entry name" value="Rossmann-like_a/b/a_fold"/>
</dbReference>
<dbReference type="Proteomes" id="UP000198607">
    <property type="component" value="Unassembled WGS sequence"/>
</dbReference>
<evidence type="ECO:0000313" key="8">
    <source>
        <dbReference type="EMBL" id="SDI36543.1"/>
    </source>
</evidence>
<keyword evidence="5 6" id="KW-0472">Membrane</keyword>
<dbReference type="PANTHER" id="PTHR30238:SF4">
    <property type="entry name" value="SLL1022 PROTEIN"/>
    <property type="match status" value="1"/>
</dbReference>
<evidence type="ECO:0000256" key="3">
    <source>
        <dbReference type="ARBA" id="ARBA00022692"/>
    </source>
</evidence>
<sequence length="423" mass="45306">MEFLSFEFFAALAAIVAIDLVLAGDNAIVIALAARNVRKDLQKRAMIWGAGAAVVMRAAMTIAVVWLLSIPGLLFGGGVLLAWIAFKLLLPENGHGSSEKNIAAPASFWAAIRTIVVADVVMGVDNVLGVAGAAHGDFILVVAGLLISVPILVWGSSFLLKYIERYPVIMYLGASVLALTAAKMIASEPFLKRQLADAPIATFLLYATVIGGVLWAGFVHNHRRIESKISARVSDFSARSRRASDSHACQGDLIMRKILVPIAGAENATLVVPHLIREFRANPALRIHLLNVQPRFSAYVTRFIGKTDLKEYTQSQGRAALAAAQKALDAADVPHTSHIEVGDKAAVIARMAEDLHCDHIVMSTARKNTLTRMVEDSVTNRVLELTTVPVEMIAGAPPSNIERYGIPAALASILGLVFLAAAE</sequence>
<dbReference type="NCBIfam" id="TIGR03717">
    <property type="entry name" value="R_switched_YjbE"/>
    <property type="match status" value="1"/>
</dbReference>
<dbReference type="InterPro" id="IPR005496">
    <property type="entry name" value="Integral_membrane_TerC"/>
</dbReference>
<feature type="transmembrane region" description="Helical" evidence="6">
    <location>
        <begin position="136"/>
        <end position="156"/>
    </location>
</feature>
<protein>
    <submittedName>
        <fullName evidence="8">Integral membrane protein, YjbE family</fullName>
    </submittedName>
</protein>
<evidence type="ECO:0000313" key="9">
    <source>
        <dbReference type="Proteomes" id="UP000198607"/>
    </source>
</evidence>
<name>A0A1G8JZI1_9RHOO</name>
<dbReference type="Pfam" id="PF03741">
    <property type="entry name" value="TerC"/>
    <property type="match status" value="1"/>
</dbReference>